<organism evidence="1">
    <name type="scientific">Anguilla anguilla</name>
    <name type="common">European freshwater eel</name>
    <name type="synonym">Muraena anguilla</name>
    <dbReference type="NCBI Taxonomy" id="7936"/>
    <lineage>
        <taxon>Eukaryota</taxon>
        <taxon>Metazoa</taxon>
        <taxon>Chordata</taxon>
        <taxon>Craniata</taxon>
        <taxon>Vertebrata</taxon>
        <taxon>Euteleostomi</taxon>
        <taxon>Actinopterygii</taxon>
        <taxon>Neopterygii</taxon>
        <taxon>Teleostei</taxon>
        <taxon>Anguilliformes</taxon>
        <taxon>Anguillidae</taxon>
        <taxon>Anguilla</taxon>
    </lineage>
</organism>
<sequence>MVSALTTLIPFGIVLVSDSVEMAENYKGLSNR</sequence>
<evidence type="ECO:0000313" key="1">
    <source>
        <dbReference type="EMBL" id="JAH71409.1"/>
    </source>
</evidence>
<protein>
    <submittedName>
        <fullName evidence="1">Uncharacterized protein</fullName>
    </submittedName>
</protein>
<reference evidence="1" key="1">
    <citation type="submission" date="2014-11" db="EMBL/GenBank/DDBJ databases">
        <authorList>
            <person name="Amaro Gonzalez C."/>
        </authorList>
    </citation>
    <scope>NUCLEOTIDE SEQUENCE</scope>
</reference>
<dbReference type="EMBL" id="GBXM01037168">
    <property type="protein sequence ID" value="JAH71409.1"/>
    <property type="molecule type" value="Transcribed_RNA"/>
</dbReference>
<accession>A0A0E9UZV4</accession>
<name>A0A0E9UZV4_ANGAN</name>
<proteinExistence type="predicted"/>
<dbReference type="AlphaFoldDB" id="A0A0E9UZV4"/>
<reference evidence="1" key="2">
    <citation type="journal article" date="2015" name="Fish Shellfish Immunol.">
        <title>Early steps in the European eel (Anguilla anguilla)-Vibrio vulnificus interaction in the gills: Role of the RtxA13 toxin.</title>
        <authorList>
            <person name="Callol A."/>
            <person name="Pajuelo D."/>
            <person name="Ebbesson L."/>
            <person name="Teles M."/>
            <person name="MacKenzie S."/>
            <person name="Amaro C."/>
        </authorList>
    </citation>
    <scope>NUCLEOTIDE SEQUENCE</scope>
</reference>